<organism evidence="1 2">
    <name type="scientific">Micromonas commoda (strain RCC299 / NOUM17 / CCMP2709)</name>
    <name type="common">Picoplanktonic green alga</name>
    <dbReference type="NCBI Taxonomy" id="296587"/>
    <lineage>
        <taxon>Eukaryota</taxon>
        <taxon>Viridiplantae</taxon>
        <taxon>Chlorophyta</taxon>
        <taxon>Mamiellophyceae</taxon>
        <taxon>Mamiellales</taxon>
        <taxon>Mamiellaceae</taxon>
        <taxon>Micromonas</taxon>
    </lineage>
</organism>
<keyword evidence="2" id="KW-1185">Reference proteome</keyword>
<protein>
    <submittedName>
        <fullName evidence="1">Uncharacterized protein</fullName>
    </submittedName>
</protein>
<dbReference type="InParanoid" id="C1E9V4"/>
<dbReference type="EMBL" id="CP001328">
    <property type="protein sequence ID" value="ACO65099.1"/>
    <property type="molecule type" value="Genomic_DNA"/>
</dbReference>
<dbReference type="RefSeq" id="XP_002503841.1">
    <property type="nucleotide sequence ID" value="XM_002503795.1"/>
</dbReference>
<reference evidence="1 2" key="1">
    <citation type="journal article" date="2009" name="Science">
        <title>Green evolution and dynamic adaptations revealed by genomes of the marine picoeukaryotes Micromonas.</title>
        <authorList>
            <person name="Worden A.Z."/>
            <person name="Lee J.H."/>
            <person name="Mock T."/>
            <person name="Rouze P."/>
            <person name="Simmons M.P."/>
            <person name="Aerts A.L."/>
            <person name="Allen A.E."/>
            <person name="Cuvelier M.L."/>
            <person name="Derelle E."/>
            <person name="Everett M.V."/>
            <person name="Foulon E."/>
            <person name="Grimwood J."/>
            <person name="Gundlach H."/>
            <person name="Henrissat B."/>
            <person name="Napoli C."/>
            <person name="McDonald S.M."/>
            <person name="Parker M.S."/>
            <person name="Rombauts S."/>
            <person name="Salamov A."/>
            <person name="Von Dassow P."/>
            <person name="Badger J.H."/>
            <person name="Coutinho P.M."/>
            <person name="Demir E."/>
            <person name="Dubchak I."/>
            <person name="Gentemann C."/>
            <person name="Eikrem W."/>
            <person name="Gready J.E."/>
            <person name="John U."/>
            <person name="Lanier W."/>
            <person name="Lindquist E.A."/>
            <person name="Lucas S."/>
            <person name="Mayer K.F."/>
            <person name="Moreau H."/>
            <person name="Not F."/>
            <person name="Otillar R."/>
            <person name="Panaud O."/>
            <person name="Pangilinan J."/>
            <person name="Paulsen I."/>
            <person name="Piegu B."/>
            <person name="Poliakov A."/>
            <person name="Robbens S."/>
            <person name="Schmutz J."/>
            <person name="Toulza E."/>
            <person name="Wyss T."/>
            <person name="Zelensky A."/>
            <person name="Zhou K."/>
            <person name="Armbrust E.V."/>
            <person name="Bhattacharya D."/>
            <person name="Goodenough U.W."/>
            <person name="Van de Peer Y."/>
            <person name="Grigoriev I.V."/>
        </authorList>
    </citation>
    <scope>NUCLEOTIDE SEQUENCE [LARGE SCALE GENOMIC DNA]</scope>
    <source>
        <strain evidence="2">RCC299 / NOUM17</strain>
    </source>
</reference>
<dbReference type="OMA" id="APQWAND"/>
<dbReference type="OrthoDB" id="10452116at2759"/>
<gene>
    <name evidence="1" type="ORF">MICPUN_59852</name>
</gene>
<proteinExistence type="predicted"/>
<accession>C1E9V4</accession>
<name>C1E9V4_MICCC</name>
<dbReference type="Proteomes" id="UP000002009">
    <property type="component" value="Chromosome 7"/>
</dbReference>
<dbReference type="AlphaFoldDB" id="C1E9V4"/>
<dbReference type="KEGG" id="mis:MICPUN_59852"/>
<evidence type="ECO:0000313" key="2">
    <source>
        <dbReference type="Proteomes" id="UP000002009"/>
    </source>
</evidence>
<sequence>MDAQTTLKICGVANGVYAAQMLGAPQWANDFYFKEGHKSNKNWQNWFGLAIAGQATAQILASNESAPNKAVLGATVINNVAATLLMLKQKDDFKPEQLAINGAFVAGLGALAFKAYNDSK</sequence>
<evidence type="ECO:0000313" key="1">
    <source>
        <dbReference type="EMBL" id="ACO65099.1"/>
    </source>
</evidence>
<dbReference type="GeneID" id="8244779"/>